<gene>
    <name evidence="4 9" type="primary">truA</name>
    <name evidence="9" type="ORF">PP769_13045</name>
</gene>
<dbReference type="EC" id="5.4.99.12" evidence="4"/>
<dbReference type="GO" id="GO:0160147">
    <property type="term" value="F:tRNA pseudouridine(38-40) synthase activity"/>
    <property type="evidence" value="ECO:0007669"/>
    <property type="project" value="UniProtKB-EC"/>
</dbReference>
<dbReference type="InterPro" id="IPR020094">
    <property type="entry name" value="TruA/RsuA/RluB/E/F_N"/>
</dbReference>
<accession>A0AA96GBE3</accession>
<evidence type="ECO:0000256" key="5">
    <source>
        <dbReference type="PIRSR" id="PIRSR001430-1"/>
    </source>
</evidence>
<dbReference type="InterPro" id="IPR020095">
    <property type="entry name" value="PsdUridine_synth_TruA_C"/>
</dbReference>
<dbReference type="AlphaFoldDB" id="A0AA96GBE3"/>
<dbReference type="FunFam" id="3.30.70.580:FF:000001">
    <property type="entry name" value="tRNA pseudouridine synthase A"/>
    <property type="match status" value="1"/>
</dbReference>
<protein>
    <recommendedName>
        <fullName evidence="4">tRNA pseudouridine synthase A</fullName>
        <ecNumber evidence="4">5.4.99.12</ecNumber>
    </recommendedName>
    <alternativeName>
        <fullName evidence="4">tRNA pseudouridine(38-40) synthase</fullName>
    </alternativeName>
    <alternativeName>
        <fullName evidence="4">tRNA pseudouridylate synthase I</fullName>
    </alternativeName>
    <alternativeName>
        <fullName evidence="4">tRNA-uridine isomerase I</fullName>
    </alternativeName>
</protein>
<dbReference type="Gene3D" id="3.30.70.580">
    <property type="entry name" value="Pseudouridine synthase I, catalytic domain, N-terminal subdomain"/>
    <property type="match status" value="1"/>
</dbReference>
<comment type="caution">
    <text evidence="4">Lacks conserved residue(s) required for the propagation of feature annotation.</text>
</comment>
<dbReference type="PANTHER" id="PTHR11142">
    <property type="entry name" value="PSEUDOURIDYLATE SYNTHASE"/>
    <property type="match status" value="1"/>
</dbReference>
<dbReference type="KEGG" id="nall:PP769_13045"/>
<evidence type="ECO:0000256" key="1">
    <source>
        <dbReference type="ARBA" id="ARBA00009375"/>
    </source>
</evidence>
<keyword evidence="2 4" id="KW-0819">tRNA processing</keyword>
<comment type="similarity">
    <text evidence="1 4 7">Belongs to the tRNA pseudouridine synthase TruA family.</text>
</comment>
<dbReference type="PIRSF" id="PIRSF001430">
    <property type="entry name" value="tRNA_psdUrid_synth"/>
    <property type="match status" value="1"/>
</dbReference>
<feature type="domain" description="Pseudouridine synthase I TruA alpha/beta" evidence="8">
    <location>
        <begin position="8"/>
        <end position="104"/>
    </location>
</feature>
<dbReference type="RefSeq" id="WP_312640789.1">
    <property type="nucleotide sequence ID" value="NZ_CP116967.1"/>
</dbReference>
<dbReference type="PANTHER" id="PTHR11142:SF0">
    <property type="entry name" value="TRNA PSEUDOURIDINE SYNTHASE-LIKE 1"/>
    <property type="match status" value="1"/>
</dbReference>
<evidence type="ECO:0000256" key="4">
    <source>
        <dbReference type="HAMAP-Rule" id="MF_00171"/>
    </source>
</evidence>
<dbReference type="InterPro" id="IPR020103">
    <property type="entry name" value="PsdUridine_synth_cat_dom_sf"/>
</dbReference>
<feature type="active site" description="Nucleophile" evidence="4 5">
    <location>
        <position position="52"/>
    </location>
</feature>
<feature type="binding site" evidence="4 6">
    <location>
        <position position="110"/>
    </location>
    <ligand>
        <name>substrate</name>
    </ligand>
</feature>
<evidence type="ECO:0000313" key="10">
    <source>
        <dbReference type="Proteomes" id="UP001302719"/>
    </source>
</evidence>
<organism evidence="9 10">
    <name type="scientific">Candidatus Nitrospira allomarina</name>
    <dbReference type="NCBI Taxonomy" id="3020900"/>
    <lineage>
        <taxon>Bacteria</taxon>
        <taxon>Pseudomonadati</taxon>
        <taxon>Nitrospirota</taxon>
        <taxon>Nitrospiria</taxon>
        <taxon>Nitrospirales</taxon>
        <taxon>Nitrospiraceae</taxon>
        <taxon>Nitrospira</taxon>
    </lineage>
</organism>
<reference evidence="9 10" key="1">
    <citation type="submission" date="2023-01" db="EMBL/GenBank/DDBJ databases">
        <title>Cultivation and genomic characterization of new, ubiquitous marine nitrite-oxidizing bacteria from the Nitrospirales.</title>
        <authorList>
            <person name="Mueller A.J."/>
            <person name="Daebeler A."/>
            <person name="Herbold C.W."/>
            <person name="Kirkegaard R.H."/>
            <person name="Daims H."/>
        </authorList>
    </citation>
    <scope>NUCLEOTIDE SEQUENCE [LARGE SCALE GENOMIC DNA]</scope>
    <source>
        <strain evidence="9 10">VA</strain>
    </source>
</reference>
<evidence type="ECO:0000256" key="6">
    <source>
        <dbReference type="PIRSR" id="PIRSR001430-2"/>
    </source>
</evidence>
<proteinExistence type="inferred from homology"/>
<name>A0AA96GBE3_9BACT</name>
<evidence type="ECO:0000313" key="9">
    <source>
        <dbReference type="EMBL" id="WNM56900.1"/>
    </source>
</evidence>
<dbReference type="EMBL" id="CP116967">
    <property type="protein sequence ID" value="WNM56900.1"/>
    <property type="molecule type" value="Genomic_DNA"/>
</dbReference>
<comment type="subunit">
    <text evidence="4">Homodimer.</text>
</comment>
<sequence length="244" mass="27333">MATIKLTIEYDGTAYVGWQRQPNQPTIQAALETALTRITQQHISVIAAGRTDAGVHARGQVVSFQSDRPIPIHKWRLAINSALPHDISVLSSEEVPESFHARYSAKEKLYEYRISRHPARPAIDRNRVWHLPYDLDIQAIREALSGLIGCHDFTSFQGPRASTSDPMCIVSQVSLSSDLMSLIIQIQANRFLKQMVRAIIGTLTEVGRHKRAPDSIQDILQAKDRRAAGETAPPQGLYLLQVFY</sequence>
<evidence type="ECO:0000256" key="2">
    <source>
        <dbReference type="ARBA" id="ARBA00022694"/>
    </source>
</evidence>
<dbReference type="NCBIfam" id="TIGR00071">
    <property type="entry name" value="hisT_truA"/>
    <property type="match status" value="1"/>
</dbReference>
<dbReference type="GO" id="GO:0003723">
    <property type="term" value="F:RNA binding"/>
    <property type="evidence" value="ECO:0007669"/>
    <property type="project" value="InterPro"/>
</dbReference>
<keyword evidence="3 4" id="KW-0413">Isomerase</keyword>
<dbReference type="GO" id="GO:0031119">
    <property type="term" value="P:tRNA pseudouridine synthesis"/>
    <property type="evidence" value="ECO:0007669"/>
    <property type="project" value="UniProtKB-UniRule"/>
</dbReference>
<dbReference type="Pfam" id="PF01416">
    <property type="entry name" value="PseudoU_synth_1"/>
    <property type="match status" value="2"/>
</dbReference>
<dbReference type="Proteomes" id="UP001302719">
    <property type="component" value="Chromosome"/>
</dbReference>
<keyword evidence="10" id="KW-1185">Reference proteome</keyword>
<evidence type="ECO:0000256" key="7">
    <source>
        <dbReference type="RuleBase" id="RU003792"/>
    </source>
</evidence>
<feature type="domain" description="Pseudouridine synthase I TruA alpha/beta" evidence="8">
    <location>
        <begin position="145"/>
        <end position="244"/>
    </location>
</feature>
<evidence type="ECO:0000259" key="8">
    <source>
        <dbReference type="Pfam" id="PF01416"/>
    </source>
</evidence>
<dbReference type="InterPro" id="IPR020097">
    <property type="entry name" value="PsdUridine_synth_TruA_a/b_dom"/>
</dbReference>
<dbReference type="Gene3D" id="3.30.70.660">
    <property type="entry name" value="Pseudouridine synthase I, catalytic domain, C-terminal subdomain"/>
    <property type="match status" value="1"/>
</dbReference>
<comment type="function">
    <text evidence="4">Formation of pseudouridine at positions 38, 39 and 40 in the anticodon stem and loop of transfer RNAs.</text>
</comment>
<evidence type="ECO:0000256" key="3">
    <source>
        <dbReference type="ARBA" id="ARBA00023235"/>
    </source>
</evidence>
<dbReference type="CDD" id="cd02570">
    <property type="entry name" value="PseudoU_synth_EcTruA"/>
    <property type="match status" value="1"/>
</dbReference>
<comment type="catalytic activity">
    <reaction evidence="4 7">
        <text>uridine(38/39/40) in tRNA = pseudouridine(38/39/40) in tRNA</text>
        <dbReference type="Rhea" id="RHEA:22376"/>
        <dbReference type="Rhea" id="RHEA-COMP:10085"/>
        <dbReference type="Rhea" id="RHEA-COMP:10087"/>
        <dbReference type="ChEBI" id="CHEBI:65314"/>
        <dbReference type="ChEBI" id="CHEBI:65315"/>
        <dbReference type="EC" id="5.4.99.12"/>
    </reaction>
</comment>
<dbReference type="SUPFAM" id="SSF55120">
    <property type="entry name" value="Pseudouridine synthase"/>
    <property type="match status" value="1"/>
</dbReference>
<dbReference type="InterPro" id="IPR001406">
    <property type="entry name" value="PsdUridine_synth_TruA"/>
</dbReference>
<dbReference type="HAMAP" id="MF_00171">
    <property type="entry name" value="TruA"/>
    <property type="match status" value="1"/>
</dbReference>